<organism evidence="5 6">
    <name type="scientific">Rhodococcus pseudokoreensis</name>
    <dbReference type="NCBI Taxonomy" id="2811421"/>
    <lineage>
        <taxon>Bacteria</taxon>
        <taxon>Bacillati</taxon>
        <taxon>Actinomycetota</taxon>
        <taxon>Actinomycetes</taxon>
        <taxon>Mycobacteriales</taxon>
        <taxon>Nocardiaceae</taxon>
        <taxon>Rhodococcus</taxon>
    </lineage>
</organism>
<evidence type="ECO:0000313" key="6">
    <source>
        <dbReference type="Proteomes" id="UP000662986"/>
    </source>
</evidence>
<dbReference type="InterPro" id="IPR029058">
    <property type="entry name" value="AB_hydrolase_fold"/>
</dbReference>
<dbReference type="EMBL" id="CP070619">
    <property type="protein sequence ID" value="QSE88195.1"/>
    <property type="molecule type" value="Genomic_DNA"/>
</dbReference>
<feature type="domain" description="Carboxylesterase type B" evidence="4">
    <location>
        <begin position="15"/>
        <end position="469"/>
    </location>
</feature>
<comment type="similarity">
    <text evidence="1 3">Belongs to the type-B carboxylesterase/lipase family.</text>
</comment>
<evidence type="ECO:0000256" key="2">
    <source>
        <dbReference type="ARBA" id="ARBA00022801"/>
    </source>
</evidence>
<sequence length="505" mass="53369">MSEAETAVVDEAAETRVVSIAQGAFRGARTGSGWAFKGVPYAAPPVGEARFDAPRPPVPHQGIADATDWGPTVSTPPQRSAVIDALLPDPHRDGENGLNLNLWSPDPEGSAPVLVFIHGGGFATGAGSTTAFDGSAFARDGVLAVTINYRLAVEGFALLPDAHANRGLRDQVAALEWIRDNIAAFGGDPLRVTIAGESAGAMAVCTLLAVPSARGLFHRAISQSGSGHHVHTRARAETVAAELGVELGVEANALALTKVPVAELHTATNAVITRLTSGQDPRFAEFRRLVFQPVVDGDFLPEHPVDAIAAGAAADVDLLIGVNAEEYGLFVAPTGLADAMTAQVLTATTARLCENPGAMLATYHEQLPEATPAELFVAVQSDWFCIAPTDRLLEARQAAGKASYAYQFAWRPTTFDGRLGACHTLEVPFVFDTLDDPWGIELRGAGAPRELATRMHGAWVAFVATGEPGWPAYGEDRTFCRLDVTDSLVQDPLAFARRAWQGIAF</sequence>
<dbReference type="Gene3D" id="3.40.50.1820">
    <property type="entry name" value="alpha/beta hydrolase"/>
    <property type="match status" value="1"/>
</dbReference>
<proteinExistence type="inferred from homology"/>
<dbReference type="InterPro" id="IPR019826">
    <property type="entry name" value="Carboxylesterase_B_AS"/>
</dbReference>
<dbReference type="InterPro" id="IPR050309">
    <property type="entry name" value="Type-B_Carboxylest/Lipase"/>
</dbReference>
<dbReference type="PANTHER" id="PTHR11559">
    <property type="entry name" value="CARBOXYLESTERASE"/>
    <property type="match status" value="1"/>
</dbReference>
<evidence type="ECO:0000259" key="4">
    <source>
        <dbReference type="Pfam" id="PF00135"/>
    </source>
</evidence>
<dbReference type="SUPFAM" id="SSF53474">
    <property type="entry name" value="alpha/beta-Hydrolases"/>
    <property type="match status" value="1"/>
</dbReference>
<reference evidence="5 6" key="1">
    <citation type="journal article" date="2021" name="Microbiol. Resour. Announc.">
        <title>Complete Genome Sequences of Two Rhodococcus sp. Strains with Large and Linear Chromosomes, Isolated from Apple Rhizosphere.</title>
        <authorList>
            <person name="Benning S."/>
            <person name="Brugnone N."/>
            <person name="Siani R."/>
            <person name="Kublik S."/>
            <person name="Schloter M."/>
            <person name="Rad V."/>
        </authorList>
    </citation>
    <scope>NUCLEOTIDE SEQUENCE [LARGE SCALE GENOMIC DNA]</scope>
    <source>
        <strain evidence="5 6">R79</strain>
    </source>
</reference>
<dbReference type="EC" id="3.1.1.-" evidence="3"/>
<dbReference type="RefSeq" id="WP_206004948.1">
    <property type="nucleotide sequence ID" value="NZ_CP070619.1"/>
</dbReference>
<dbReference type="Pfam" id="PF00135">
    <property type="entry name" value="COesterase"/>
    <property type="match status" value="1"/>
</dbReference>
<accession>A0A974ZRZ2</accession>
<dbReference type="PROSITE" id="PS00122">
    <property type="entry name" value="CARBOXYLESTERASE_B_1"/>
    <property type="match status" value="1"/>
</dbReference>
<protein>
    <recommendedName>
        <fullName evidence="3">Carboxylic ester hydrolase</fullName>
        <ecNumber evidence="3">3.1.1.-</ecNumber>
    </recommendedName>
</protein>
<evidence type="ECO:0000256" key="1">
    <source>
        <dbReference type="ARBA" id="ARBA00005964"/>
    </source>
</evidence>
<keyword evidence="6" id="KW-1185">Reference proteome</keyword>
<keyword evidence="2 3" id="KW-0378">Hydrolase</keyword>
<dbReference type="Proteomes" id="UP000662986">
    <property type="component" value="Chromosome"/>
</dbReference>
<reference evidence="5 6" key="2">
    <citation type="journal article" date="2022" name="Arch. Microbiol.">
        <title>Rhodococcus pseudokoreensis sp. nov. isolated from the rhizosphere of young M26 apple rootstocks.</title>
        <authorList>
            <person name="Kampfer P."/>
            <person name="Glaeser S.P."/>
            <person name="Blom J."/>
            <person name="Wolf J."/>
            <person name="Benning S."/>
            <person name="Schloter M."/>
            <person name="Neumann-Schaal M."/>
        </authorList>
    </citation>
    <scope>NUCLEOTIDE SEQUENCE [LARGE SCALE GENOMIC DNA]</scope>
    <source>
        <strain evidence="5 6">R79</strain>
    </source>
</reference>
<name>A0A974ZRZ2_9NOCA</name>
<dbReference type="InterPro" id="IPR002018">
    <property type="entry name" value="CarbesteraseB"/>
</dbReference>
<evidence type="ECO:0000256" key="3">
    <source>
        <dbReference type="RuleBase" id="RU361235"/>
    </source>
</evidence>
<evidence type="ECO:0000313" key="5">
    <source>
        <dbReference type="EMBL" id="QSE88195.1"/>
    </source>
</evidence>
<gene>
    <name evidence="5" type="ORF">JWS13_05970</name>
</gene>